<evidence type="ECO:0000313" key="2">
    <source>
        <dbReference type="EMBL" id="PNI34890.1"/>
    </source>
</evidence>
<reference evidence="2 3" key="1">
    <citation type="submission" date="2017-12" db="EMBL/GenBank/DDBJ databases">
        <title>High-resolution comparative analysis of great ape genomes.</title>
        <authorList>
            <person name="Pollen A."/>
            <person name="Hastie A."/>
            <person name="Hormozdiari F."/>
            <person name="Dougherty M."/>
            <person name="Liu R."/>
            <person name="Chaisson M."/>
            <person name="Hoppe E."/>
            <person name="Hill C."/>
            <person name="Pang A."/>
            <person name="Hillier L."/>
            <person name="Baker C."/>
            <person name="Armstrong J."/>
            <person name="Shendure J."/>
            <person name="Paten B."/>
            <person name="Wilson R."/>
            <person name="Chao H."/>
            <person name="Schneider V."/>
            <person name="Ventura M."/>
            <person name="Kronenberg Z."/>
            <person name="Murali S."/>
            <person name="Gordon D."/>
            <person name="Cantsilieris S."/>
            <person name="Munson K."/>
            <person name="Nelson B."/>
            <person name="Raja A."/>
            <person name="Underwood J."/>
            <person name="Diekhans M."/>
            <person name="Fiddes I."/>
            <person name="Haussler D."/>
            <person name="Eichler E."/>
        </authorList>
    </citation>
    <scope>NUCLEOTIDE SEQUENCE [LARGE SCALE GENOMIC DNA]</scope>
    <source>
        <strain evidence="2">Yerkes chimp pedigree #C0471</strain>
    </source>
</reference>
<dbReference type="Proteomes" id="UP000236370">
    <property type="component" value="Unassembled WGS sequence"/>
</dbReference>
<evidence type="ECO:0000313" key="3">
    <source>
        <dbReference type="Proteomes" id="UP000236370"/>
    </source>
</evidence>
<dbReference type="AlphaFoldDB" id="A0A2J8KIQ9"/>
<feature type="region of interest" description="Disordered" evidence="1">
    <location>
        <begin position="67"/>
        <end position="88"/>
    </location>
</feature>
<evidence type="ECO:0000256" key="1">
    <source>
        <dbReference type="SAM" id="MobiDB-lite"/>
    </source>
</evidence>
<proteinExistence type="predicted"/>
<gene>
    <name evidence="2" type="ORF">CK820_G0038549</name>
</gene>
<protein>
    <submittedName>
        <fullName evidence="2">Uncharacterized protein</fullName>
    </submittedName>
</protein>
<organism evidence="2 3">
    <name type="scientific">Pan troglodytes</name>
    <name type="common">Chimpanzee</name>
    <dbReference type="NCBI Taxonomy" id="9598"/>
    <lineage>
        <taxon>Eukaryota</taxon>
        <taxon>Metazoa</taxon>
        <taxon>Chordata</taxon>
        <taxon>Craniata</taxon>
        <taxon>Vertebrata</taxon>
        <taxon>Euteleostomi</taxon>
        <taxon>Mammalia</taxon>
        <taxon>Eutheria</taxon>
        <taxon>Euarchontoglires</taxon>
        <taxon>Primates</taxon>
        <taxon>Haplorrhini</taxon>
        <taxon>Catarrhini</taxon>
        <taxon>Hominidae</taxon>
        <taxon>Pan</taxon>
    </lineage>
</organism>
<comment type="caution">
    <text evidence="2">The sequence shown here is derived from an EMBL/GenBank/DDBJ whole genome shotgun (WGS) entry which is preliminary data.</text>
</comment>
<sequence>MHDIQSVGKCCWLSIWNIFRVEDFSPPLLISPLGSQLSLEPSGNETINSSSFACREVTLPIQLATEKSRGSDRHCVAAPAKRGDKRLS</sequence>
<accession>A0A2J8KIQ9</accession>
<name>A0A2J8KIQ9_PANTR</name>
<dbReference type="EMBL" id="NBAG03000365">
    <property type="protein sequence ID" value="PNI34890.1"/>
    <property type="molecule type" value="Genomic_DNA"/>
</dbReference>